<accession>A0AAW5P6V9</accession>
<reference evidence="2" key="1">
    <citation type="submission" date="2022-08" db="EMBL/GenBank/DDBJ databases">
        <title>Genomic Encyclopedia of Type Strains, Phase V (KMG-V): Genome sequencing to study the core and pangenomes of soil and plant-associated prokaryotes.</title>
        <authorList>
            <person name="Whitman W."/>
        </authorList>
    </citation>
    <scope>NUCLEOTIDE SEQUENCE</scope>
    <source>
        <strain evidence="2">SP3002</strain>
    </source>
</reference>
<gene>
    <name evidence="2" type="ORF">GGP99_001587</name>
</gene>
<evidence type="ECO:0000313" key="3">
    <source>
        <dbReference type="Proteomes" id="UP001155110"/>
    </source>
</evidence>
<evidence type="ECO:0000313" key="2">
    <source>
        <dbReference type="EMBL" id="MCS4157623.1"/>
    </source>
</evidence>
<feature type="compositionally biased region" description="Low complexity" evidence="1">
    <location>
        <begin position="202"/>
        <end position="218"/>
    </location>
</feature>
<evidence type="ECO:0000256" key="1">
    <source>
        <dbReference type="SAM" id="MobiDB-lite"/>
    </source>
</evidence>
<protein>
    <submittedName>
        <fullName evidence="2">Uncharacterized protein</fullName>
    </submittedName>
</protein>
<comment type="caution">
    <text evidence="2">The sequence shown here is derived from an EMBL/GenBank/DDBJ whole genome shotgun (WGS) entry which is preliminary data.</text>
</comment>
<dbReference type="RefSeq" id="WP_259258118.1">
    <property type="nucleotide sequence ID" value="NZ_JANTZM010000007.1"/>
</dbReference>
<proteinExistence type="predicted"/>
<name>A0AAW5P6V9_9BACT</name>
<dbReference type="EMBL" id="JANTZM010000007">
    <property type="protein sequence ID" value="MCS4157623.1"/>
    <property type="molecule type" value="Genomic_DNA"/>
</dbReference>
<feature type="region of interest" description="Disordered" evidence="1">
    <location>
        <begin position="202"/>
        <end position="230"/>
    </location>
</feature>
<dbReference type="AlphaFoldDB" id="A0AAW5P6V9"/>
<sequence length="230" mass="25231">MTIVLSQDPTGPDLFTHEVFQVGALFCPDDLSSVWQEFSCYITPRYPEKSDLSYLARQDIRSVEELKNRSEYWGGPETVWPHFASLADKAGPGLGESRLFCFDAGTDAPFLRKAVQKTSAVDASMTRNVGGLLQATLDVSARGSMFGDKSAVRETVRAAGPYDRNAVCEAVFGAHGVSCSRLSDAKKRAEAVRQSYRSVLISLQNHSSQSSSNPNRSSYGPRNGPTIRRR</sequence>
<dbReference type="Proteomes" id="UP001155110">
    <property type="component" value="Unassembled WGS sequence"/>
</dbReference>
<organism evidence="2 3">
    <name type="scientific">Salinibacter ruber</name>
    <dbReference type="NCBI Taxonomy" id="146919"/>
    <lineage>
        <taxon>Bacteria</taxon>
        <taxon>Pseudomonadati</taxon>
        <taxon>Rhodothermota</taxon>
        <taxon>Rhodothermia</taxon>
        <taxon>Rhodothermales</taxon>
        <taxon>Salinibacteraceae</taxon>
        <taxon>Salinibacter</taxon>
    </lineage>
</organism>